<accession>A0ABP0QLS4</accession>
<keyword evidence="4" id="KW-1185">Reference proteome</keyword>
<dbReference type="EMBL" id="CAXAMN010024583">
    <property type="protein sequence ID" value="CAK9087892.1"/>
    <property type="molecule type" value="Genomic_DNA"/>
</dbReference>
<name>A0ABP0QLS4_9DINO</name>
<dbReference type="PANTHER" id="PTHR13271:SF137">
    <property type="entry name" value="SET DOMAIN-CONTAINING PROTEIN"/>
    <property type="match status" value="1"/>
</dbReference>
<evidence type="ECO:0000259" key="2">
    <source>
        <dbReference type="PROSITE" id="PS50280"/>
    </source>
</evidence>
<dbReference type="Proteomes" id="UP001642484">
    <property type="component" value="Unassembled WGS sequence"/>
</dbReference>
<protein>
    <recommendedName>
        <fullName evidence="2">SET domain-containing protein</fullName>
    </recommendedName>
</protein>
<dbReference type="CDD" id="cd10527">
    <property type="entry name" value="SET_LSMT"/>
    <property type="match status" value="1"/>
</dbReference>
<dbReference type="InterPro" id="IPR050600">
    <property type="entry name" value="SETD3_SETD6_MTase"/>
</dbReference>
<evidence type="ECO:0000313" key="3">
    <source>
        <dbReference type="EMBL" id="CAK9087892.1"/>
    </source>
</evidence>
<evidence type="ECO:0000256" key="1">
    <source>
        <dbReference type="SAM" id="MobiDB-lite"/>
    </source>
</evidence>
<sequence length="488" mass="53263">MLAPPVTGAPWAPNMPLPGSSKENSREFRRSRRHRTALCLLGGAVASHRLCSQRAAVRTRRRIRELAAVRTDEATSRFVTWMDSSSIKRSAKLEILPDKEGRCVVCTQRFDRGELLVQLPAAAAISVEMSPEAPLTPELKALEPWWRKHPRSSIRLAAKLVFQREQFGPYIDMLYPLEQIYAPWRWKEQDLQFLPQSLVLKAQARKEALEAAYQDLEQEGLSDAIPEDLFLRAHHAVASRAFAGEGEVPSSRAAALAVGGLSIFAAGSAAALGVTSVDFAAMAGAALMAASGAVVVTSQSPQVLSLLPMIDQVNHRSGAPPDLQFDPTNGLWQLRATRAYEPGEEIVFSYGDKDSDALLLQHGFVEEDNGADQLRLMVPEAGSFGLSAEVKSELAEAGIEELCFDGSLEKLPVSKRSLTEVVEATLRCAAGDCRRSEDAKVAQEVSSPGIGRVLLCWRGERRKLLKAAATQWQAGVEVTKHPNVGERL</sequence>
<comment type="caution">
    <text evidence="3">The sequence shown here is derived from an EMBL/GenBank/DDBJ whole genome shotgun (WGS) entry which is preliminary data.</text>
</comment>
<evidence type="ECO:0000313" key="4">
    <source>
        <dbReference type="Proteomes" id="UP001642484"/>
    </source>
</evidence>
<reference evidence="3 4" key="1">
    <citation type="submission" date="2024-02" db="EMBL/GenBank/DDBJ databases">
        <authorList>
            <person name="Chen Y."/>
            <person name="Shah S."/>
            <person name="Dougan E. K."/>
            <person name="Thang M."/>
            <person name="Chan C."/>
        </authorList>
    </citation>
    <scope>NUCLEOTIDE SEQUENCE [LARGE SCALE GENOMIC DNA]</scope>
</reference>
<proteinExistence type="predicted"/>
<dbReference type="InterPro" id="IPR046341">
    <property type="entry name" value="SET_dom_sf"/>
</dbReference>
<dbReference type="Gene3D" id="3.90.1410.10">
    <property type="entry name" value="set domain protein methyltransferase, domain 1"/>
    <property type="match status" value="1"/>
</dbReference>
<feature type="region of interest" description="Disordered" evidence="1">
    <location>
        <begin position="1"/>
        <end position="28"/>
    </location>
</feature>
<dbReference type="PANTHER" id="PTHR13271">
    <property type="entry name" value="UNCHARACTERIZED PUTATIVE METHYLTRANSFERASE"/>
    <property type="match status" value="1"/>
</dbReference>
<dbReference type="PROSITE" id="PS50280">
    <property type="entry name" value="SET"/>
    <property type="match status" value="1"/>
</dbReference>
<dbReference type="InterPro" id="IPR001214">
    <property type="entry name" value="SET_dom"/>
</dbReference>
<gene>
    <name evidence="3" type="ORF">CCMP2556_LOCUS42442</name>
</gene>
<feature type="domain" description="SET" evidence="2">
    <location>
        <begin position="91"/>
        <end position="351"/>
    </location>
</feature>
<dbReference type="SUPFAM" id="SSF82199">
    <property type="entry name" value="SET domain"/>
    <property type="match status" value="1"/>
</dbReference>
<organism evidence="3 4">
    <name type="scientific">Durusdinium trenchii</name>
    <dbReference type="NCBI Taxonomy" id="1381693"/>
    <lineage>
        <taxon>Eukaryota</taxon>
        <taxon>Sar</taxon>
        <taxon>Alveolata</taxon>
        <taxon>Dinophyceae</taxon>
        <taxon>Suessiales</taxon>
        <taxon>Symbiodiniaceae</taxon>
        <taxon>Durusdinium</taxon>
    </lineage>
</organism>